<keyword evidence="7" id="KW-0272">Extracellular matrix</keyword>
<evidence type="ECO:0000256" key="3">
    <source>
        <dbReference type="ARBA" id="ARBA00006735"/>
    </source>
</evidence>
<evidence type="ECO:0000256" key="12">
    <source>
        <dbReference type="ARBA" id="ARBA00023136"/>
    </source>
</evidence>
<feature type="transmembrane region" description="Helical" evidence="16">
    <location>
        <begin position="428"/>
        <end position="450"/>
    </location>
</feature>
<keyword evidence="14" id="KW-0325">Glycoprotein</keyword>
<dbReference type="FunFam" id="2.60.40.3210:FF:000001">
    <property type="entry name" value="Zona pellucida sperm-binding protein 3"/>
    <property type="match status" value="1"/>
</dbReference>
<evidence type="ECO:0000256" key="14">
    <source>
        <dbReference type="ARBA" id="ARBA00023180"/>
    </source>
</evidence>
<evidence type="ECO:0000256" key="1">
    <source>
        <dbReference type="ARBA" id="ARBA00004251"/>
    </source>
</evidence>
<feature type="signal peptide" evidence="17">
    <location>
        <begin position="1"/>
        <end position="23"/>
    </location>
</feature>
<dbReference type="PANTHER" id="PTHR11576">
    <property type="entry name" value="ZONA PELLUCIDA SPERM-BINDING PROTEIN 3"/>
    <property type="match status" value="1"/>
</dbReference>
<evidence type="ECO:0000256" key="16">
    <source>
        <dbReference type="SAM" id="Phobius"/>
    </source>
</evidence>
<evidence type="ECO:0000313" key="19">
    <source>
        <dbReference type="EMBL" id="AAH81316.1"/>
    </source>
</evidence>
<evidence type="ECO:0000256" key="7">
    <source>
        <dbReference type="ARBA" id="ARBA00022530"/>
    </source>
</evidence>
<dbReference type="Pfam" id="PF00100">
    <property type="entry name" value="Zona_pellucida"/>
    <property type="match status" value="1"/>
</dbReference>
<evidence type="ECO:0000256" key="13">
    <source>
        <dbReference type="ARBA" id="ARBA00023157"/>
    </source>
</evidence>
<keyword evidence="9 16" id="KW-0812">Transmembrane</keyword>
<dbReference type="EMBL" id="BC081316">
    <property type="protein sequence ID" value="AAH81316.1"/>
    <property type="molecule type" value="mRNA"/>
</dbReference>
<evidence type="ECO:0000256" key="10">
    <source>
        <dbReference type="ARBA" id="ARBA00022729"/>
    </source>
</evidence>
<evidence type="ECO:0000256" key="4">
    <source>
        <dbReference type="ARBA" id="ARBA00017980"/>
    </source>
</evidence>
<feature type="domain" description="ZP" evidence="18">
    <location>
        <begin position="78"/>
        <end position="340"/>
    </location>
</feature>
<dbReference type="InterPro" id="IPR001507">
    <property type="entry name" value="ZP_dom"/>
</dbReference>
<dbReference type="FunFam" id="2.60.40.4100:FF:000002">
    <property type="entry name" value="Zona pellucida sperm-binding protein 3"/>
    <property type="match status" value="1"/>
</dbReference>
<dbReference type="Pfam" id="PF23344">
    <property type="entry name" value="ZP-N"/>
    <property type="match status" value="1"/>
</dbReference>
<dbReference type="AlphaFoldDB" id="Q66IK2"/>
<comment type="similarity">
    <text evidence="3">Belongs to the ZP domain family. ZPC subfamily.</text>
</comment>
<evidence type="ECO:0000256" key="17">
    <source>
        <dbReference type="SAM" id="SignalP"/>
    </source>
</evidence>
<evidence type="ECO:0000256" key="8">
    <source>
        <dbReference type="ARBA" id="ARBA00022685"/>
    </source>
</evidence>
<feature type="non-terminal residue" evidence="19">
    <location>
        <position position="1"/>
    </location>
</feature>
<dbReference type="PRINTS" id="PR00023">
    <property type="entry name" value="ZPELLUCIDA"/>
</dbReference>
<protein>
    <recommendedName>
        <fullName evidence="4">Zona pellucida sperm-binding protein 3</fullName>
    </recommendedName>
    <alternativeName>
        <fullName evidence="15">Zona pellucida glycoprotein 3</fullName>
    </alternativeName>
</protein>
<evidence type="ECO:0000259" key="18">
    <source>
        <dbReference type="PROSITE" id="PS51034"/>
    </source>
</evidence>
<proteinExistence type="evidence at transcript level"/>
<evidence type="ECO:0000256" key="2">
    <source>
        <dbReference type="ARBA" id="ARBA00004498"/>
    </source>
</evidence>
<keyword evidence="6" id="KW-0964">Secreted</keyword>
<comment type="subcellular location">
    <subcellularLocation>
        <location evidence="1">Cell membrane</location>
        <topology evidence="1">Single-pass type I membrane protein</topology>
    </subcellularLocation>
    <subcellularLocation>
        <location evidence="2">Secreted</location>
        <location evidence="2">Extracellular space</location>
        <location evidence="2">Extracellular matrix</location>
    </subcellularLocation>
</comment>
<accession>Q66IK2</accession>
<evidence type="ECO:0000256" key="11">
    <source>
        <dbReference type="ARBA" id="ARBA00022989"/>
    </source>
</evidence>
<dbReference type="GO" id="GO:0005886">
    <property type="term" value="C:plasma membrane"/>
    <property type="evidence" value="ECO:0007669"/>
    <property type="project" value="UniProtKB-SubCell"/>
</dbReference>
<sequence length="465" mass="50866">GIRMRQLGRLNVLLLVLLGPVYALAHSVSSERSRRQGSQWWQDYHSVVSNYGPSRGTNGLGFGSRQLPGSPQNTVSVRCNEDKMVVTVQTDLYGIGKNVKASDLTLGPQRCPPSAPQSTSTAVVFQVNLQDCGNSLQMTPNFLVYSTNLTYAPAPRNVPIIRMNGAKVLIQCFYPRNGNVSSKAIKPTWVPFSSTISAEDRLAFSLRLMTDDWSAPRASNVFQLGDVFHIEASINIANHAPMTIYVDSCVATVAPDVNSNPRYEIINQNGCLVDGKQDDSSSAFRSPRTQPDKLQFSVDAFRFTTTDASVIYITCNLRAAAATQVPDTMNKACSFSKSANSWSPLQGPSNICSCCDAGNCVSVPSQSRRLGPYFSGSRWNRKREAVHVSKMEEEEHSLATLGPILVVTPEYTQTQALKQEPESKTLELWELLALGSLGLVLLAGCVAVVATKLMKRKQYVSTIQK</sequence>
<keyword evidence="10 17" id="KW-0732">Signal</keyword>
<evidence type="ECO:0000256" key="15">
    <source>
        <dbReference type="ARBA" id="ARBA00030824"/>
    </source>
</evidence>
<dbReference type="Gene3D" id="2.60.40.3210">
    <property type="entry name" value="Zona pellucida, ZP-N domain"/>
    <property type="match status" value="1"/>
</dbReference>
<dbReference type="InterPro" id="IPR042235">
    <property type="entry name" value="ZP-C_dom"/>
</dbReference>
<keyword evidence="11 16" id="KW-1133">Transmembrane helix</keyword>
<keyword evidence="12 16" id="KW-0472">Membrane</keyword>
<dbReference type="InterPro" id="IPR055355">
    <property type="entry name" value="ZP-C"/>
</dbReference>
<keyword evidence="5" id="KW-1003">Cell membrane</keyword>
<dbReference type="PROSITE" id="PS51034">
    <property type="entry name" value="ZP_2"/>
    <property type="match status" value="1"/>
</dbReference>
<keyword evidence="8" id="KW-0165">Cleavage on pair of basic residues</keyword>
<evidence type="ECO:0000256" key="6">
    <source>
        <dbReference type="ARBA" id="ARBA00022525"/>
    </source>
</evidence>
<evidence type="ECO:0000256" key="9">
    <source>
        <dbReference type="ARBA" id="ARBA00022692"/>
    </source>
</evidence>
<evidence type="ECO:0000256" key="5">
    <source>
        <dbReference type="ARBA" id="ARBA00022475"/>
    </source>
</evidence>
<gene>
    <name evidence="19" type="primary">LOC394444</name>
</gene>
<dbReference type="Gene3D" id="2.60.40.4100">
    <property type="entry name" value="Zona pellucida, ZP-C domain"/>
    <property type="match status" value="1"/>
</dbReference>
<feature type="chain" id="PRO_5043343613" description="Zona pellucida sperm-binding protein 3" evidence="17">
    <location>
        <begin position="24"/>
        <end position="465"/>
    </location>
</feature>
<keyword evidence="13" id="KW-1015">Disulfide bond</keyword>
<dbReference type="InterPro" id="IPR055356">
    <property type="entry name" value="ZP-N"/>
</dbReference>
<reference evidence="19" key="1">
    <citation type="submission" date="2004-08" db="EMBL/GenBank/DDBJ databases">
        <authorList>
            <consortium name="NIH - Xenopus Gene Collection (XGC) project"/>
        </authorList>
    </citation>
    <scope>NUCLEOTIDE SEQUENCE [LARGE SCALE MRNA]</scope>
    <source>
        <tissue evidence="19">Embryo</tissue>
    </source>
</reference>
<name>Q66IK2_XENTR</name>
<organism evidence="19">
    <name type="scientific">Xenopus tropicalis</name>
    <name type="common">Western clawed frog</name>
    <name type="synonym">Silurana tropicalis</name>
    <dbReference type="NCBI Taxonomy" id="8364"/>
    <lineage>
        <taxon>Eukaryota</taxon>
        <taxon>Metazoa</taxon>
        <taxon>Chordata</taxon>
        <taxon>Craniata</taxon>
        <taxon>Vertebrata</taxon>
        <taxon>Euteleostomi</taxon>
        <taxon>Amphibia</taxon>
        <taxon>Batrachia</taxon>
        <taxon>Anura</taxon>
        <taxon>Pipoidea</taxon>
        <taxon>Pipidae</taxon>
        <taxon>Xenopodinae</taxon>
        <taxon>Xenopus</taxon>
        <taxon>Silurana</taxon>
    </lineage>
</organism>
<dbReference type="InterPro" id="IPR048290">
    <property type="entry name" value="ZP_chr"/>
</dbReference>
<dbReference type="SMART" id="SM00241">
    <property type="entry name" value="ZP"/>
    <property type="match status" value="1"/>
</dbReference>
<dbReference type="PANTHER" id="PTHR11576:SF25">
    <property type="entry name" value="ZONA PELLUCIDA SPERM-BINDING PROTEIN 3"/>
    <property type="match status" value="1"/>
</dbReference>